<dbReference type="Pfam" id="PF07287">
    <property type="entry name" value="AtuA"/>
    <property type="match status" value="1"/>
</dbReference>
<protein>
    <submittedName>
        <fullName evidence="2">ATPase</fullName>
    </submittedName>
</protein>
<name>A0A127M1K9_9GAMM</name>
<evidence type="ECO:0000313" key="3">
    <source>
        <dbReference type="Proteomes" id="UP000074119"/>
    </source>
</evidence>
<evidence type="ECO:0000313" key="2">
    <source>
        <dbReference type="EMBL" id="AMO67114.1"/>
    </source>
</evidence>
<dbReference type="STRING" id="1470434.AZF00_01800"/>
<proteinExistence type="predicted"/>
<organism evidence="2 3">
    <name type="scientific">Zhongshania aliphaticivorans</name>
    <dbReference type="NCBI Taxonomy" id="1470434"/>
    <lineage>
        <taxon>Bacteria</taxon>
        <taxon>Pseudomonadati</taxon>
        <taxon>Pseudomonadota</taxon>
        <taxon>Gammaproteobacteria</taxon>
        <taxon>Cellvibrionales</taxon>
        <taxon>Spongiibacteraceae</taxon>
        <taxon>Zhongshania</taxon>
    </lineage>
</organism>
<feature type="domain" description="Acyclic terpene utilisation N-terminal" evidence="1">
    <location>
        <begin position="7"/>
        <end position="451"/>
    </location>
</feature>
<dbReference type="PANTHER" id="PTHR47708">
    <property type="match status" value="1"/>
</dbReference>
<dbReference type="InterPro" id="IPR010839">
    <property type="entry name" value="AtuA_N"/>
</dbReference>
<dbReference type="AlphaFoldDB" id="A0A127M1K9"/>
<accession>A0A127M1K9</accession>
<sequence length="456" mass="49058">MSTDKKILIANGQGFWGDSLLGPLRLVKEGPLNYLTLDYLAEVTMSIMQRQKERNPDAGYATDFVDMLREILPTCKEKGIKVIANAGGVNPKGCRDAIQAVVKELGLTGVKVGIVEGDDILEQLPELIKSGESFKNLDNGDALDTVLSRLSSANVYIGAKPIADALAQGADIVITGRATDPSLVLAPLIYEFGWSMEDYDKLAAGTVMGHILECGPQCTGGNYNDWRNVPNFARIGYPIAEASADGSFVITKHDGTGGLVNVDTVTSQLLYELGDPKNYLGPDCTSDFTTIRLAEDGKDRVRVSGIKGSAPTPTYKVSMSYANGYKIVGQLTYTGPDAIEKAQLGAEILFERVGMYGKEIPEQDRFVELFGTNVCYKGIVKQPEEPAEVMLRVGAKSDDKALLNILGRELAPLITSGPVGVTGFAAGRPRPAEIVGYWPALIDKNKVTTTVLVEEV</sequence>
<reference evidence="2 3" key="1">
    <citation type="submission" date="2015-12" db="EMBL/GenBank/DDBJ databases">
        <authorList>
            <person name="Shamseldin A."/>
            <person name="Moawad H."/>
            <person name="Abd El-Rahim W.M."/>
            <person name="Sadowsky M.J."/>
        </authorList>
    </citation>
    <scope>NUCLEOTIDE SEQUENCE [LARGE SCALE GENOMIC DNA]</scope>
    <source>
        <strain evidence="2 3">SM2</strain>
    </source>
</reference>
<evidence type="ECO:0000259" key="1">
    <source>
        <dbReference type="Pfam" id="PF07287"/>
    </source>
</evidence>
<dbReference type="EMBL" id="CP014544">
    <property type="protein sequence ID" value="AMO67114.1"/>
    <property type="molecule type" value="Genomic_DNA"/>
</dbReference>
<dbReference type="KEGG" id="zal:AZF00_01800"/>
<dbReference type="Proteomes" id="UP000074119">
    <property type="component" value="Chromosome"/>
</dbReference>
<dbReference type="RefSeq" id="WP_008251240.1">
    <property type="nucleotide sequence ID" value="NZ_CP014544.1"/>
</dbReference>
<gene>
    <name evidence="2" type="ORF">AZF00_01800</name>
</gene>
<dbReference type="PANTHER" id="PTHR47708:SF2">
    <property type="entry name" value="SI:CH73-132F6.5"/>
    <property type="match status" value="1"/>
</dbReference>